<dbReference type="Pfam" id="PF00293">
    <property type="entry name" value="NUDIX"/>
    <property type="match status" value="1"/>
</dbReference>
<comment type="caution">
    <text evidence="3">The sequence shown here is derived from an EMBL/GenBank/DDBJ whole genome shotgun (WGS) entry which is preliminary data.</text>
</comment>
<dbReference type="InterPro" id="IPR036388">
    <property type="entry name" value="WH-like_DNA-bd_sf"/>
</dbReference>
<dbReference type="Gene3D" id="3.90.79.10">
    <property type="entry name" value="Nucleoside Triphosphate Pyrophosphohydrolase"/>
    <property type="match status" value="1"/>
</dbReference>
<proteinExistence type="predicted"/>
<feature type="domain" description="Nudix hydrolase" evidence="2">
    <location>
        <begin position="103"/>
        <end position="238"/>
    </location>
</feature>
<sequence length="309" mass="32289">MRGLDEPYGSDALRGADGRSVAGSVHGLGGRPGAAGALGQAGPVTPLSRANVRERAQISPDLAVSSVVFALADRDGESRRGTGAGGSGGGGSGGGADDDRTGGPGAPAPEAGEAPALELLLPLVRRVREPFRGCWALPGGPLRMYQSLEEVAVQHLREATGLEPGSVEQLHTFGGLDRSPGLRVVSVVYWAVLPLAATAAALDRTEEAENVAWFPAGALPDLAFDHAEIIAYALRRLRSSVSWGRLARDVLGTRFTLAQLREAGECVAGRRLDPGNFQRQAKADPQIVPTEEFLTGGRHRPPRLYTTTA</sequence>
<protein>
    <recommendedName>
        <fullName evidence="2">Nudix hydrolase domain-containing protein</fullName>
    </recommendedName>
</protein>
<reference evidence="4" key="1">
    <citation type="journal article" date="2019" name="Int. J. Syst. Evol. Microbiol.">
        <title>The Global Catalogue of Microorganisms (GCM) 10K type strain sequencing project: providing services to taxonomists for standard genome sequencing and annotation.</title>
        <authorList>
            <consortium name="The Broad Institute Genomics Platform"/>
            <consortium name="The Broad Institute Genome Sequencing Center for Infectious Disease"/>
            <person name="Wu L."/>
            <person name="Ma J."/>
        </authorList>
    </citation>
    <scope>NUCLEOTIDE SEQUENCE [LARGE SCALE GENOMIC DNA]</scope>
    <source>
        <strain evidence="4">JCM 15900</strain>
    </source>
</reference>
<evidence type="ECO:0000256" key="1">
    <source>
        <dbReference type="SAM" id="MobiDB-lite"/>
    </source>
</evidence>
<organism evidence="3 4">
    <name type="scientific">Brevibacterium salitolerans</name>
    <dbReference type="NCBI Taxonomy" id="1403566"/>
    <lineage>
        <taxon>Bacteria</taxon>
        <taxon>Bacillati</taxon>
        <taxon>Actinomycetota</taxon>
        <taxon>Actinomycetes</taxon>
        <taxon>Micrococcales</taxon>
        <taxon>Brevibacteriaceae</taxon>
        <taxon>Brevibacterium</taxon>
    </lineage>
</organism>
<evidence type="ECO:0000313" key="3">
    <source>
        <dbReference type="EMBL" id="GAA2099730.1"/>
    </source>
</evidence>
<dbReference type="Proteomes" id="UP001500984">
    <property type="component" value="Unassembled WGS sequence"/>
</dbReference>
<accession>A0ABP5IKF0</accession>
<feature type="region of interest" description="Disordered" evidence="1">
    <location>
        <begin position="76"/>
        <end position="114"/>
    </location>
</feature>
<dbReference type="PANTHER" id="PTHR43736:SF4">
    <property type="entry name" value="SLR1690 PROTEIN"/>
    <property type="match status" value="1"/>
</dbReference>
<feature type="compositionally biased region" description="Gly residues" evidence="1">
    <location>
        <begin position="82"/>
        <end position="95"/>
    </location>
</feature>
<gene>
    <name evidence="3" type="ORF">GCM10009823_21720</name>
</gene>
<dbReference type="PROSITE" id="PS51462">
    <property type="entry name" value="NUDIX"/>
    <property type="match status" value="1"/>
</dbReference>
<dbReference type="Pfam" id="PF21906">
    <property type="entry name" value="WHD_NrtR"/>
    <property type="match status" value="1"/>
</dbReference>
<dbReference type="InterPro" id="IPR015797">
    <property type="entry name" value="NUDIX_hydrolase-like_dom_sf"/>
</dbReference>
<dbReference type="SUPFAM" id="SSF55811">
    <property type="entry name" value="Nudix"/>
    <property type="match status" value="1"/>
</dbReference>
<feature type="compositionally biased region" description="Low complexity" evidence="1">
    <location>
        <begin position="34"/>
        <end position="43"/>
    </location>
</feature>
<dbReference type="PANTHER" id="PTHR43736">
    <property type="entry name" value="ADP-RIBOSE PYROPHOSPHATASE"/>
    <property type="match status" value="1"/>
</dbReference>
<dbReference type="Gene3D" id="1.10.10.10">
    <property type="entry name" value="Winged helix-like DNA-binding domain superfamily/Winged helix DNA-binding domain"/>
    <property type="match status" value="1"/>
</dbReference>
<dbReference type="CDD" id="cd18873">
    <property type="entry name" value="NUDIX_NadM_like"/>
    <property type="match status" value="1"/>
</dbReference>
<keyword evidence="4" id="KW-1185">Reference proteome</keyword>
<evidence type="ECO:0000259" key="2">
    <source>
        <dbReference type="PROSITE" id="PS51462"/>
    </source>
</evidence>
<dbReference type="SUPFAM" id="SSF46785">
    <property type="entry name" value="Winged helix' DNA-binding domain"/>
    <property type="match status" value="1"/>
</dbReference>
<dbReference type="InterPro" id="IPR036390">
    <property type="entry name" value="WH_DNA-bd_sf"/>
</dbReference>
<evidence type="ECO:0000313" key="4">
    <source>
        <dbReference type="Proteomes" id="UP001500984"/>
    </source>
</evidence>
<dbReference type="InterPro" id="IPR054105">
    <property type="entry name" value="WHD_NrtR"/>
</dbReference>
<feature type="region of interest" description="Disordered" evidence="1">
    <location>
        <begin position="1"/>
        <end position="45"/>
    </location>
</feature>
<dbReference type="InterPro" id="IPR000086">
    <property type="entry name" value="NUDIX_hydrolase_dom"/>
</dbReference>
<dbReference type="EMBL" id="BAAAPZ010000008">
    <property type="protein sequence ID" value="GAA2099730.1"/>
    <property type="molecule type" value="Genomic_DNA"/>
</dbReference>
<name>A0ABP5IKF0_9MICO</name>